<gene>
    <name evidence="2" type="ORF">SAMN04488058_10199</name>
</gene>
<sequence>MTPGLRRWGGAALLGAALLGGCGSVTTGNDSLSGTSGTSRADVMTFQNTSLPVGYVGESYSGSVAVTGGVGSYGYRVSAGRLPPGLRLSGSTLSGTPTQVGSFAFSVEATDANLSTRVQAYTVNVETLPPLSLQPTLPPSAIRGETRIPLTIKAPRNVRAARLSWDLGENVQVTRVQAGAPDSVLFWRQQGRVLTLDLGFRTVPKSDARVALITVRPTQAVTLNTNALGYDARDGSGKLIAEKKLPVTEKAAPAKTGATPAPAPAAPTPAPPSGAARPAEGPPLPPATPASSGTPAPGDAGTPPAPAPSEGGGK</sequence>
<evidence type="ECO:0000256" key="1">
    <source>
        <dbReference type="SAM" id="MobiDB-lite"/>
    </source>
</evidence>
<feature type="compositionally biased region" description="Low complexity" evidence="1">
    <location>
        <begin position="251"/>
        <end position="260"/>
    </location>
</feature>
<feature type="compositionally biased region" description="Pro residues" evidence="1">
    <location>
        <begin position="261"/>
        <end position="272"/>
    </location>
</feature>
<name>A0A1H6RWC9_9DEIO</name>
<dbReference type="GO" id="GO:0016020">
    <property type="term" value="C:membrane"/>
    <property type="evidence" value="ECO:0007669"/>
    <property type="project" value="InterPro"/>
</dbReference>
<dbReference type="EMBL" id="FNZA01000001">
    <property type="protein sequence ID" value="SEI60158.1"/>
    <property type="molecule type" value="Genomic_DNA"/>
</dbReference>
<protein>
    <submittedName>
        <fullName evidence="2">Putative Ig domain-containing protein</fullName>
    </submittedName>
</protein>
<dbReference type="AlphaFoldDB" id="A0A1H6RWC9"/>
<dbReference type="Proteomes" id="UP000199223">
    <property type="component" value="Unassembled WGS sequence"/>
</dbReference>
<accession>A0A1H6RWC9</accession>
<evidence type="ECO:0000313" key="2">
    <source>
        <dbReference type="EMBL" id="SEI60158.1"/>
    </source>
</evidence>
<organism evidence="2 3">
    <name type="scientific">Deinococcus reticulitermitis</name>
    <dbReference type="NCBI Taxonomy" id="856736"/>
    <lineage>
        <taxon>Bacteria</taxon>
        <taxon>Thermotogati</taxon>
        <taxon>Deinococcota</taxon>
        <taxon>Deinococci</taxon>
        <taxon>Deinococcales</taxon>
        <taxon>Deinococcaceae</taxon>
        <taxon>Deinococcus</taxon>
    </lineage>
</organism>
<dbReference type="STRING" id="856736.SAMN04488058_10199"/>
<keyword evidence="3" id="KW-1185">Reference proteome</keyword>
<proteinExistence type="predicted"/>
<reference evidence="3" key="1">
    <citation type="submission" date="2016-10" db="EMBL/GenBank/DDBJ databases">
        <authorList>
            <person name="Varghese N."/>
            <person name="Submissions S."/>
        </authorList>
    </citation>
    <scope>NUCLEOTIDE SEQUENCE [LARGE SCALE GENOMIC DNA]</scope>
    <source>
        <strain evidence="3">CGMCC 1.10218</strain>
    </source>
</reference>
<dbReference type="SUPFAM" id="SSF49313">
    <property type="entry name" value="Cadherin-like"/>
    <property type="match status" value="1"/>
</dbReference>
<feature type="compositionally biased region" description="Low complexity" evidence="1">
    <location>
        <begin position="289"/>
        <end position="302"/>
    </location>
</feature>
<dbReference type="Gene3D" id="2.60.40.10">
    <property type="entry name" value="Immunoglobulins"/>
    <property type="match status" value="1"/>
</dbReference>
<dbReference type="Pfam" id="PF05345">
    <property type="entry name" value="He_PIG"/>
    <property type="match status" value="1"/>
</dbReference>
<evidence type="ECO:0000313" key="3">
    <source>
        <dbReference type="Proteomes" id="UP000199223"/>
    </source>
</evidence>
<dbReference type="InterPro" id="IPR015919">
    <property type="entry name" value="Cadherin-like_sf"/>
</dbReference>
<dbReference type="GO" id="GO:0005509">
    <property type="term" value="F:calcium ion binding"/>
    <property type="evidence" value="ECO:0007669"/>
    <property type="project" value="InterPro"/>
</dbReference>
<dbReference type="PROSITE" id="PS51257">
    <property type="entry name" value="PROKAR_LIPOPROTEIN"/>
    <property type="match status" value="1"/>
</dbReference>
<feature type="region of interest" description="Disordered" evidence="1">
    <location>
        <begin position="243"/>
        <end position="314"/>
    </location>
</feature>
<dbReference type="InterPro" id="IPR013783">
    <property type="entry name" value="Ig-like_fold"/>
</dbReference>